<dbReference type="EMBL" id="RQZG01000018">
    <property type="protein sequence ID" value="RRD03637.1"/>
    <property type="molecule type" value="Genomic_DNA"/>
</dbReference>
<dbReference type="AlphaFoldDB" id="A0A3P1T2A3"/>
<proteinExistence type="predicted"/>
<accession>A0A3P1T2A3</accession>
<name>A0A3P1T2A3_9ACTN</name>
<organism evidence="1 2">
    <name type="scientific">Arachnia propionica</name>
    <dbReference type="NCBI Taxonomy" id="1750"/>
    <lineage>
        <taxon>Bacteria</taxon>
        <taxon>Bacillati</taxon>
        <taxon>Actinomycetota</taxon>
        <taxon>Actinomycetes</taxon>
        <taxon>Propionibacteriales</taxon>
        <taxon>Propionibacteriaceae</taxon>
        <taxon>Arachnia</taxon>
    </lineage>
</organism>
<dbReference type="OrthoDB" id="9850480at2"/>
<dbReference type="RefSeq" id="WP_124845729.1">
    <property type="nucleotide sequence ID" value="NZ_JAUNKP010000037.1"/>
</dbReference>
<evidence type="ECO:0000313" key="2">
    <source>
        <dbReference type="Proteomes" id="UP000280819"/>
    </source>
</evidence>
<dbReference type="Proteomes" id="UP000280819">
    <property type="component" value="Unassembled WGS sequence"/>
</dbReference>
<gene>
    <name evidence="1" type="ORF">EII34_13715</name>
</gene>
<protein>
    <submittedName>
        <fullName evidence="1">Uncharacterized protein</fullName>
    </submittedName>
</protein>
<reference evidence="1 2" key="1">
    <citation type="submission" date="2018-11" db="EMBL/GenBank/DDBJ databases">
        <title>Genomes From Bacteria Associated with the Canine Oral Cavity: a Test Case for Automated Genome-Based Taxonomic Assignment.</title>
        <authorList>
            <person name="Coil D.A."/>
            <person name="Jospin G."/>
            <person name="Darling A.E."/>
            <person name="Wallis C."/>
            <person name="Davis I.J."/>
            <person name="Harris S."/>
            <person name="Eisen J.A."/>
            <person name="Holcombe L.J."/>
            <person name="O'Flynn C."/>
        </authorList>
    </citation>
    <scope>NUCLEOTIDE SEQUENCE [LARGE SCALE GENOMIC DNA]</scope>
    <source>
        <strain evidence="1 2">OH887_COT-365</strain>
    </source>
</reference>
<comment type="caution">
    <text evidence="1">The sequence shown here is derived from an EMBL/GenBank/DDBJ whole genome shotgun (WGS) entry which is preliminary data.</text>
</comment>
<sequence>MAIEKVLVTPEEPTYGTIWTAFAAFVPDGAMLGEDFPATLISGTDKLWLTLHRPRRLDDDRDARPLLTDPPPRITWWSDVILPEWNAEPGTIIMEHLAEYLDGSVHDRA</sequence>
<evidence type="ECO:0000313" key="1">
    <source>
        <dbReference type="EMBL" id="RRD03637.1"/>
    </source>
</evidence>